<proteinExistence type="predicted"/>
<dbReference type="RefSeq" id="WP_125136809.1">
    <property type="nucleotide sequence ID" value="NZ_LR130778.1"/>
</dbReference>
<dbReference type="Proteomes" id="UP000279029">
    <property type="component" value="Chromosome"/>
</dbReference>
<dbReference type="Pfam" id="PF12655">
    <property type="entry name" value="CDIF630_02480-like"/>
    <property type="match status" value="1"/>
</dbReference>
<reference evidence="2 3" key="1">
    <citation type="submission" date="2018-09" db="EMBL/GenBank/DDBJ databases">
        <authorList>
            <person name="Postec A."/>
        </authorList>
    </citation>
    <scope>NUCLEOTIDE SEQUENCE [LARGE SCALE GENOMIC DNA]</scope>
    <source>
        <strain evidence="2">70B-A</strain>
    </source>
</reference>
<evidence type="ECO:0000256" key="1">
    <source>
        <dbReference type="SAM" id="MobiDB-lite"/>
    </source>
</evidence>
<protein>
    <recommendedName>
        <fullName evidence="4">DUF3787 domain-containing protein</fullName>
    </recommendedName>
</protein>
<dbReference type="EMBL" id="LR130778">
    <property type="protein sequence ID" value="VDN47513.1"/>
    <property type="molecule type" value="Genomic_DNA"/>
</dbReference>
<feature type="compositionally biased region" description="Basic and acidic residues" evidence="1">
    <location>
        <begin position="1"/>
        <end position="24"/>
    </location>
</feature>
<evidence type="ECO:0000313" key="3">
    <source>
        <dbReference type="Proteomes" id="UP000279029"/>
    </source>
</evidence>
<evidence type="ECO:0008006" key="4">
    <source>
        <dbReference type="Google" id="ProtNLM"/>
    </source>
</evidence>
<feature type="region of interest" description="Disordered" evidence="1">
    <location>
        <begin position="1"/>
        <end position="49"/>
    </location>
</feature>
<dbReference type="InterPro" id="IPR024209">
    <property type="entry name" value="CDIF630_02480-like"/>
</dbReference>
<organism evidence="2 3">
    <name type="scientific">Petrocella atlantisensis</name>
    <dbReference type="NCBI Taxonomy" id="2173034"/>
    <lineage>
        <taxon>Bacteria</taxon>
        <taxon>Bacillati</taxon>
        <taxon>Bacillota</taxon>
        <taxon>Clostridia</taxon>
        <taxon>Lachnospirales</taxon>
        <taxon>Vallitaleaceae</taxon>
        <taxon>Petrocella</taxon>
    </lineage>
</organism>
<name>A0A3P7PBH2_9FIRM</name>
<dbReference type="AlphaFoldDB" id="A0A3P7PBH2"/>
<dbReference type="OrthoDB" id="2088034at2"/>
<keyword evidence="3" id="KW-1185">Reference proteome</keyword>
<evidence type="ECO:0000313" key="2">
    <source>
        <dbReference type="EMBL" id="VDN47513.1"/>
    </source>
</evidence>
<accession>A0A3P7PBH2</accession>
<sequence length="49" mass="5635">MSQNDNKEYGSTKTEAWADSKEFDPETNVNQPSIDAVEDAKEWVEENEK</sequence>
<feature type="compositionally biased region" description="Basic and acidic residues" evidence="1">
    <location>
        <begin position="38"/>
        <end position="49"/>
    </location>
</feature>
<dbReference type="KEGG" id="cbar:PATL70BA_1626"/>
<gene>
    <name evidence="2" type="ORF">PATL70BA_1626</name>
</gene>